<accession>A0A2W7NC17</accession>
<protein>
    <submittedName>
        <fullName evidence="1">Uncharacterized protein</fullName>
    </submittedName>
</protein>
<comment type="caution">
    <text evidence="1">The sequence shown here is derived from an EMBL/GenBank/DDBJ whole genome shotgun (WGS) entry which is preliminary data.</text>
</comment>
<name>A0A2W7NC17_9BACI</name>
<dbReference type="Proteomes" id="UP000248646">
    <property type="component" value="Unassembled WGS sequence"/>
</dbReference>
<proteinExistence type="predicted"/>
<evidence type="ECO:0000313" key="1">
    <source>
        <dbReference type="EMBL" id="PZX07999.1"/>
    </source>
</evidence>
<reference evidence="1 2" key="1">
    <citation type="submission" date="2018-06" db="EMBL/GenBank/DDBJ databases">
        <title>Genomic Encyclopedia of Type Strains, Phase IV (KMG-IV): sequencing the most valuable type-strain genomes for metagenomic binning, comparative biology and taxonomic classification.</title>
        <authorList>
            <person name="Goeker M."/>
        </authorList>
    </citation>
    <scope>NUCLEOTIDE SEQUENCE [LARGE SCALE GENOMIC DNA]</scope>
    <source>
        <strain evidence="1 2">DSM 5</strain>
    </source>
</reference>
<organism evidence="1 2">
    <name type="scientific">Psychrobacillus insolitus</name>
    <dbReference type="NCBI Taxonomy" id="1461"/>
    <lineage>
        <taxon>Bacteria</taxon>
        <taxon>Bacillati</taxon>
        <taxon>Bacillota</taxon>
        <taxon>Bacilli</taxon>
        <taxon>Bacillales</taxon>
        <taxon>Bacillaceae</taxon>
        <taxon>Psychrobacillus</taxon>
    </lineage>
</organism>
<gene>
    <name evidence="1" type="ORF">C7437_1011121</name>
</gene>
<dbReference type="AlphaFoldDB" id="A0A2W7NC17"/>
<keyword evidence="2" id="KW-1185">Reference proteome</keyword>
<evidence type="ECO:0000313" key="2">
    <source>
        <dbReference type="Proteomes" id="UP000248646"/>
    </source>
</evidence>
<dbReference type="EMBL" id="QKZI01000001">
    <property type="protein sequence ID" value="PZX07999.1"/>
    <property type="molecule type" value="Genomic_DNA"/>
</dbReference>
<sequence>MSFAIPYIVEAIGIWAVQEKYGQVAQAKAQVKLKEASL</sequence>